<dbReference type="GO" id="GO:0050479">
    <property type="term" value="F:glyceryl-ether monooxygenase activity"/>
    <property type="evidence" value="ECO:0007669"/>
    <property type="project" value="TreeGrafter"/>
</dbReference>
<name>A0AAV3U7L0_9ALTE</name>
<evidence type="ECO:0000256" key="3">
    <source>
        <dbReference type="ARBA" id="ARBA00022989"/>
    </source>
</evidence>
<comment type="caution">
    <text evidence="9">The sequence shown here is derived from an EMBL/GenBank/DDBJ whole genome shotgun (WGS) entry which is preliminary data.</text>
</comment>
<proteinExistence type="predicted"/>
<dbReference type="InterPro" id="IPR006694">
    <property type="entry name" value="Fatty_acid_hydroxylase"/>
</dbReference>
<dbReference type="AlphaFoldDB" id="A0AAV3U7L0"/>
<keyword evidence="4" id="KW-0560">Oxidoreductase</keyword>
<organism evidence="9 10">
    <name type="scientific">Halioxenophilus aromaticivorans</name>
    <dbReference type="NCBI Taxonomy" id="1306992"/>
    <lineage>
        <taxon>Bacteria</taxon>
        <taxon>Pseudomonadati</taxon>
        <taxon>Pseudomonadota</taxon>
        <taxon>Gammaproteobacteria</taxon>
        <taxon>Alteromonadales</taxon>
        <taxon>Alteromonadaceae</taxon>
        <taxon>Halioxenophilus</taxon>
    </lineage>
</organism>
<reference evidence="10" key="1">
    <citation type="journal article" date="2019" name="Int. J. Syst. Evol. Microbiol.">
        <title>The Global Catalogue of Microorganisms (GCM) 10K type strain sequencing project: providing services to taxonomists for standard genome sequencing and annotation.</title>
        <authorList>
            <consortium name="The Broad Institute Genomics Platform"/>
            <consortium name="The Broad Institute Genome Sequencing Center for Infectious Disease"/>
            <person name="Wu L."/>
            <person name="Ma J."/>
        </authorList>
    </citation>
    <scope>NUCLEOTIDE SEQUENCE [LARGE SCALE GENOMIC DNA]</scope>
    <source>
        <strain evidence="10">JCM 19134</strain>
    </source>
</reference>
<dbReference type="GO" id="GO:0006643">
    <property type="term" value="P:membrane lipid metabolic process"/>
    <property type="evidence" value="ECO:0007669"/>
    <property type="project" value="TreeGrafter"/>
</dbReference>
<feature type="transmembrane region" description="Helical" evidence="7">
    <location>
        <begin position="26"/>
        <end position="44"/>
    </location>
</feature>
<keyword evidence="5" id="KW-0443">Lipid metabolism</keyword>
<evidence type="ECO:0000313" key="9">
    <source>
        <dbReference type="EMBL" id="GAA4956283.1"/>
    </source>
</evidence>
<feature type="transmembrane region" description="Helical" evidence="7">
    <location>
        <begin position="180"/>
        <end position="199"/>
    </location>
</feature>
<feature type="transmembrane region" description="Helical" evidence="7">
    <location>
        <begin position="115"/>
        <end position="133"/>
    </location>
</feature>
<comment type="subcellular location">
    <subcellularLocation>
        <location evidence="1">Endomembrane system</location>
        <topology evidence="1">Multi-pass membrane protein</topology>
    </subcellularLocation>
</comment>
<keyword evidence="2 7" id="KW-0812">Transmembrane</keyword>
<keyword evidence="10" id="KW-1185">Reference proteome</keyword>
<evidence type="ECO:0000256" key="4">
    <source>
        <dbReference type="ARBA" id="ARBA00023002"/>
    </source>
</evidence>
<feature type="transmembrane region" description="Helical" evidence="7">
    <location>
        <begin position="81"/>
        <end position="103"/>
    </location>
</feature>
<evidence type="ECO:0000256" key="5">
    <source>
        <dbReference type="ARBA" id="ARBA00023098"/>
    </source>
</evidence>
<gene>
    <name evidence="9" type="ORF">GCM10025791_40670</name>
</gene>
<dbReference type="Proteomes" id="UP001409585">
    <property type="component" value="Unassembled WGS sequence"/>
</dbReference>
<dbReference type="GO" id="GO:0008610">
    <property type="term" value="P:lipid biosynthetic process"/>
    <property type="evidence" value="ECO:0007669"/>
    <property type="project" value="InterPro"/>
</dbReference>
<dbReference type="GO" id="GO:0005506">
    <property type="term" value="F:iron ion binding"/>
    <property type="evidence" value="ECO:0007669"/>
    <property type="project" value="InterPro"/>
</dbReference>
<evidence type="ECO:0000256" key="7">
    <source>
        <dbReference type="SAM" id="Phobius"/>
    </source>
</evidence>
<dbReference type="Pfam" id="PF04116">
    <property type="entry name" value="FA_hydroxylase"/>
    <property type="match status" value="1"/>
</dbReference>
<feature type="transmembrane region" description="Helical" evidence="7">
    <location>
        <begin position="205"/>
        <end position="225"/>
    </location>
</feature>
<sequence length="313" mass="35583">MEAIVYQLNTFLLGPAGYLLEPSKRLFWLFLLSALALASITVAVQQGRFSVVQQLGQLFNRQYWFNRSTCTDLLMVLVNNLIRILVVVPLLGSHLAATIWVGSLLQTTFGDAPTLAVPYVAIGLLYTVCFFLLEDVSRFGLHMAMHKIPHLWYFHRLHHSATTLTPVTVHRVHPVEMALYYTRGLVVFGVVSGVFIYFFKNQVHGWEILGVDCLGFAFNFLGANLRHSHIRLSFGRFERWFISPMQHQVHHSKALVHHDKNFGTCLAIWDRCAKTWLPAKGQGALTFGLAQQQLKRDSVNSEELIPNLAQRQI</sequence>
<evidence type="ECO:0000259" key="8">
    <source>
        <dbReference type="Pfam" id="PF04116"/>
    </source>
</evidence>
<dbReference type="PANTHER" id="PTHR21624:SF1">
    <property type="entry name" value="ALKYLGLYCEROL MONOOXYGENASE"/>
    <property type="match status" value="1"/>
</dbReference>
<dbReference type="GO" id="GO:0016020">
    <property type="term" value="C:membrane"/>
    <property type="evidence" value="ECO:0007669"/>
    <property type="project" value="GOC"/>
</dbReference>
<keyword evidence="6 7" id="KW-0472">Membrane</keyword>
<dbReference type="RefSeq" id="WP_345426713.1">
    <property type="nucleotide sequence ID" value="NZ_AP031496.1"/>
</dbReference>
<dbReference type="GO" id="GO:0012505">
    <property type="term" value="C:endomembrane system"/>
    <property type="evidence" value="ECO:0007669"/>
    <property type="project" value="UniProtKB-SubCell"/>
</dbReference>
<protein>
    <recommendedName>
        <fullName evidence="8">Fatty acid hydroxylase domain-containing protein</fullName>
    </recommendedName>
</protein>
<evidence type="ECO:0000256" key="6">
    <source>
        <dbReference type="ARBA" id="ARBA00023136"/>
    </source>
</evidence>
<evidence type="ECO:0000313" key="10">
    <source>
        <dbReference type="Proteomes" id="UP001409585"/>
    </source>
</evidence>
<dbReference type="PANTHER" id="PTHR21624">
    <property type="entry name" value="STEROL DESATURASE-RELATED PROTEIN"/>
    <property type="match status" value="1"/>
</dbReference>
<dbReference type="EMBL" id="BAABLX010000072">
    <property type="protein sequence ID" value="GAA4956283.1"/>
    <property type="molecule type" value="Genomic_DNA"/>
</dbReference>
<evidence type="ECO:0000256" key="2">
    <source>
        <dbReference type="ARBA" id="ARBA00022692"/>
    </source>
</evidence>
<keyword evidence="3 7" id="KW-1133">Transmembrane helix</keyword>
<dbReference type="InterPro" id="IPR051689">
    <property type="entry name" value="Sterol_desaturase/TMEM195"/>
</dbReference>
<feature type="domain" description="Fatty acid hydroxylase" evidence="8">
    <location>
        <begin position="128"/>
        <end position="275"/>
    </location>
</feature>
<evidence type="ECO:0000256" key="1">
    <source>
        <dbReference type="ARBA" id="ARBA00004127"/>
    </source>
</evidence>
<accession>A0AAV3U7L0</accession>